<dbReference type="Proteomes" id="UP000006055">
    <property type="component" value="Chromosome"/>
</dbReference>
<organism evidence="1 2">
    <name type="scientific">Desulfomonile tiedjei (strain ATCC 49306 / DSM 6799 / DCB-1)</name>
    <dbReference type="NCBI Taxonomy" id="706587"/>
    <lineage>
        <taxon>Bacteria</taxon>
        <taxon>Pseudomonadati</taxon>
        <taxon>Thermodesulfobacteriota</taxon>
        <taxon>Desulfomonilia</taxon>
        <taxon>Desulfomonilales</taxon>
        <taxon>Desulfomonilaceae</taxon>
        <taxon>Desulfomonile</taxon>
    </lineage>
</organism>
<evidence type="ECO:0000313" key="2">
    <source>
        <dbReference type="Proteomes" id="UP000006055"/>
    </source>
</evidence>
<protein>
    <submittedName>
        <fullName evidence="1">Uncharacterized protein</fullName>
    </submittedName>
</protein>
<dbReference type="EMBL" id="CP003360">
    <property type="protein sequence ID" value="AFM26792.1"/>
    <property type="molecule type" value="Genomic_DNA"/>
</dbReference>
<reference evidence="2" key="1">
    <citation type="submission" date="2012-06" db="EMBL/GenBank/DDBJ databases">
        <title>Complete sequence of chromosome of Desulfomonile tiedjei DSM 6799.</title>
        <authorList>
            <person name="Lucas S."/>
            <person name="Copeland A."/>
            <person name="Lapidus A."/>
            <person name="Glavina del Rio T."/>
            <person name="Dalin E."/>
            <person name="Tice H."/>
            <person name="Bruce D."/>
            <person name="Goodwin L."/>
            <person name="Pitluck S."/>
            <person name="Peters L."/>
            <person name="Ovchinnikova G."/>
            <person name="Zeytun A."/>
            <person name="Lu M."/>
            <person name="Kyrpides N."/>
            <person name="Mavromatis K."/>
            <person name="Ivanova N."/>
            <person name="Brettin T."/>
            <person name="Detter J.C."/>
            <person name="Han C."/>
            <person name="Larimer F."/>
            <person name="Land M."/>
            <person name="Hauser L."/>
            <person name="Markowitz V."/>
            <person name="Cheng J.-F."/>
            <person name="Hugenholtz P."/>
            <person name="Woyke T."/>
            <person name="Wu D."/>
            <person name="Spring S."/>
            <person name="Schroeder M."/>
            <person name="Brambilla E."/>
            <person name="Klenk H.-P."/>
            <person name="Eisen J.A."/>
        </authorList>
    </citation>
    <scope>NUCLEOTIDE SEQUENCE [LARGE SCALE GENOMIC DNA]</scope>
    <source>
        <strain evidence="2">ATCC 49306 / DSM 6799 / DCB-1</strain>
    </source>
</reference>
<dbReference type="RefSeq" id="WP_014811915.1">
    <property type="nucleotide sequence ID" value="NC_018025.1"/>
</dbReference>
<sequence length="146" mass="16635">MKHTKRFRKVLKGLDAMTVWVHDIAEEVEESGLLRQHLQDALVIKLLDSGIRALGIGNVPEPPGNPWLNVYIAITASEDLYHYRVTMRLDEIVKPVRSHDIRTIGTTWEVGAGGFANQTTLPRKLEKELDALADYFVYDYLLENPH</sequence>
<dbReference type="KEGG" id="dti:Desti_4155"/>
<evidence type="ECO:0000313" key="1">
    <source>
        <dbReference type="EMBL" id="AFM26792.1"/>
    </source>
</evidence>
<gene>
    <name evidence="1" type="ordered locus">Desti_4155</name>
</gene>
<dbReference type="STRING" id="706587.Desti_4155"/>
<name>I4CB51_DESTA</name>
<proteinExistence type="predicted"/>
<dbReference type="HOGENOM" id="CLU_1774422_0_0_7"/>
<dbReference type="OrthoDB" id="5530972at2"/>
<accession>I4CB51</accession>
<keyword evidence="2" id="KW-1185">Reference proteome</keyword>
<dbReference type="AlphaFoldDB" id="I4CB51"/>